<dbReference type="OrthoDB" id="3861002at2759"/>
<evidence type="ECO:0008006" key="3">
    <source>
        <dbReference type="Google" id="ProtNLM"/>
    </source>
</evidence>
<name>A0A6J3LQ12_9PEZI</name>
<accession>A0A6J3LQ12</accession>
<gene>
    <name evidence="2" type="ORF">K489DRAFT_365486</name>
</gene>
<reference evidence="2" key="2">
    <citation type="submission" date="2020-04" db="EMBL/GenBank/DDBJ databases">
        <authorList>
            <consortium name="NCBI Genome Project"/>
        </authorList>
    </citation>
    <scope>NUCLEOTIDE SEQUENCE</scope>
    <source>
        <strain evidence="2">CBS 342.82</strain>
    </source>
</reference>
<dbReference type="Proteomes" id="UP000504637">
    <property type="component" value="Unplaced"/>
</dbReference>
<reference evidence="2" key="1">
    <citation type="submission" date="2020-01" db="EMBL/GenBank/DDBJ databases">
        <authorList>
            <consortium name="DOE Joint Genome Institute"/>
            <person name="Haridas S."/>
            <person name="Albert R."/>
            <person name="Binder M."/>
            <person name="Bloem J."/>
            <person name="Labutti K."/>
            <person name="Salamov A."/>
            <person name="Andreopoulos B."/>
            <person name="Baker S.E."/>
            <person name="Barry K."/>
            <person name="Bills G."/>
            <person name="Bluhm B.H."/>
            <person name="Cannon C."/>
            <person name="Castanera R."/>
            <person name="Culley D.E."/>
            <person name="Daum C."/>
            <person name="Ezra D."/>
            <person name="Gonzalez J.B."/>
            <person name="Henrissat B."/>
            <person name="Kuo A."/>
            <person name="Liang C."/>
            <person name="Lipzen A."/>
            <person name="Lutzoni F."/>
            <person name="Magnuson J."/>
            <person name="Mondo S."/>
            <person name="Nolan M."/>
            <person name="Ohm R."/>
            <person name="Pangilinan J."/>
            <person name="Park H.-J."/>
            <person name="Ramirez L."/>
            <person name="Alfaro M."/>
            <person name="Sun H."/>
            <person name="Tritt A."/>
            <person name="Yoshinaga Y."/>
            <person name="Zwiers L.-H."/>
            <person name="Turgeon B.G."/>
            <person name="Goodwin S.B."/>
            <person name="Spatafora J.W."/>
            <person name="Crous P.W."/>
            <person name="Grigoriev I.V."/>
        </authorList>
    </citation>
    <scope>NUCLEOTIDE SEQUENCE</scope>
    <source>
        <strain evidence="2">CBS 342.82</strain>
    </source>
</reference>
<sequence>MSLLTLPLELRQQIADSLEPTSLRSFSSTSIACHQASLPAVFRQIYITVSNPEGLLRDVNALREALSYADSFSYIRQITIKGALSLAGKEKTDDLLPNQRPWSVTYSPSFNPLLDETPIFYGSSYVVCDESVIEASSDEDVAWAPLVNLLGAKISLENLVFDCRSQFPPSLLRVLHQAQPQCRLHHLTFKFRTLLLATPNAYEMELATSPCLYQLKAFCTQRDSNGAEDFNLEALMQLVTGLAPNLRKVEVLNLFPSSSSRWSRPRKSWQGFPGFTSRKTELLESLSLKGNMQSIWLNLPQVLQAWARHVDLASLQHLTLGGDLYMLQPGVNGDSMEWIVQNQSFPRLRSLCAQLSRDDLQVERPRYREQAISFIRSFESLQQLCIDGSIDYQITNAVLTYHGQTLRKLSLHPFEEQSASNSRRSQDLPFYFTKNCVVRLRAQCPILEELVLLVKRNMSRPSETELYKCFGEIGHLRVLSLILDCSNWRVTRDPTYKPEFNKHDREPLPGQSRIKRGDLKEAFINCAVDQALACSIWTTISQNKTGRPLERLKLWPTGAGEYGDQEINVAVNEVVRNLSRSWSVERTGRNDKEDFTVTELQRERRLVLEERYALLLPSRHNHWIWEIFHSIWPLREGSKDFRDNWSSFPLQ</sequence>
<evidence type="ECO:0000313" key="1">
    <source>
        <dbReference type="Proteomes" id="UP000504637"/>
    </source>
</evidence>
<keyword evidence="1" id="KW-1185">Reference proteome</keyword>
<reference evidence="2" key="3">
    <citation type="submission" date="2025-08" db="UniProtKB">
        <authorList>
            <consortium name="RefSeq"/>
        </authorList>
    </citation>
    <scope>IDENTIFICATION</scope>
    <source>
        <strain evidence="2">CBS 342.82</strain>
    </source>
</reference>
<dbReference type="AlphaFoldDB" id="A0A6J3LQ12"/>
<dbReference type="GeneID" id="54360525"/>
<evidence type="ECO:0000313" key="2">
    <source>
        <dbReference type="RefSeq" id="XP_033455047.1"/>
    </source>
</evidence>
<protein>
    <recommendedName>
        <fullName evidence="3">F-box domain-containing protein</fullName>
    </recommendedName>
</protein>
<organism evidence="2">
    <name type="scientific">Dissoconium aciculare CBS 342.82</name>
    <dbReference type="NCBI Taxonomy" id="1314786"/>
    <lineage>
        <taxon>Eukaryota</taxon>
        <taxon>Fungi</taxon>
        <taxon>Dikarya</taxon>
        <taxon>Ascomycota</taxon>
        <taxon>Pezizomycotina</taxon>
        <taxon>Dothideomycetes</taxon>
        <taxon>Dothideomycetidae</taxon>
        <taxon>Mycosphaerellales</taxon>
        <taxon>Dissoconiaceae</taxon>
        <taxon>Dissoconium</taxon>
    </lineage>
</organism>
<proteinExistence type="predicted"/>
<dbReference type="RefSeq" id="XP_033455047.1">
    <property type="nucleotide sequence ID" value="XM_033602725.1"/>
</dbReference>